<keyword evidence="3" id="KW-1185">Reference proteome</keyword>
<dbReference type="Proteomes" id="UP000751190">
    <property type="component" value="Unassembled WGS sequence"/>
</dbReference>
<evidence type="ECO:0000256" key="1">
    <source>
        <dbReference type="SAM" id="SignalP"/>
    </source>
</evidence>
<dbReference type="AlphaFoldDB" id="A0A8J5XBI7"/>
<dbReference type="EMBL" id="JAGTXO010000034">
    <property type="protein sequence ID" value="KAG8460245.1"/>
    <property type="molecule type" value="Genomic_DNA"/>
</dbReference>
<accession>A0A8J5XBI7</accession>
<organism evidence="2 3">
    <name type="scientific">Diacronema lutheri</name>
    <name type="common">Unicellular marine alga</name>
    <name type="synonym">Monochrysis lutheri</name>
    <dbReference type="NCBI Taxonomy" id="2081491"/>
    <lineage>
        <taxon>Eukaryota</taxon>
        <taxon>Haptista</taxon>
        <taxon>Haptophyta</taxon>
        <taxon>Pavlovophyceae</taxon>
        <taxon>Pavlovales</taxon>
        <taxon>Pavlovaceae</taxon>
        <taxon>Diacronema</taxon>
    </lineage>
</organism>
<comment type="caution">
    <text evidence="2">The sequence shown here is derived from an EMBL/GenBank/DDBJ whole genome shotgun (WGS) entry which is preliminary data.</text>
</comment>
<evidence type="ECO:0000313" key="3">
    <source>
        <dbReference type="Proteomes" id="UP000751190"/>
    </source>
</evidence>
<protein>
    <submittedName>
        <fullName evidence="2">Uncharacterized protein</fullName>
    </submittedName>
</protein>
<name>A0A8J5XBI7_DIALT</name>
<proteinExistence type="predicted"/>
<sequence>MLSRAHLAAACSAAVVFVTVCALVVLRNATPAQLGAVDAPCFLADLTEQGHGESSSDAPVNGEVFCCAAPLLSPAPDGSLLCEGFGAEGCFGYCMVLGNGPPCFANCAVDCGGGDCGRAAACFLATDMLSDYGKTCFLGGSKRCRCWS</sequence>
<keyword evidence="1" id="KW-0732">Signal</keyword>
<reference evidence="2" key="1">
    <citation type="submission" date="2021-05" db="EMBL/GenBank/DDBJ databases">
        <title>The genome of the haptophyte Pavlova lutheri (Diacronema luteri, Pavlovales) - a model for lipid biosynthesis in eukaryotic algae.</title>
        <authorList>
            <person name="Hulatt C.J."/>
            <person name="Posewitz M.C."/>
        </authorList>
    </citation>
    <scope>NUCLEOTIDE SEQUENCE</scope>
    <source>
        <strain evidence="2">NIVA-4/92</strain>
    </source>
</reference>
<gene>
    <name evidence="2" type="ORF">KFE25_004493</name>
</gene>
<evidence type="ECO:0000313" key="2">
    <source>
        <dbReference type="EMBL" id="KAG8460245.1"/>
    </source>
</evidence>
<feature type="chain" id="PRO_5035264516" evidence="1">
    <location>
        <begin position="23"/>
        <end position="148"/>
    </location>
</feature>
<feature type="signal peptide" evidence="1">
    <location>
        <begin position="1"/>
        <end position="22"/>
    </location>
</feature>